<dbReference type="OrthoDB" id="9801841at2"/>
<accession>A0A3N1PU31</accession>
<organism evidence="2 3">
    <name type="scientific">Gallaecimonas pentaromativorans</name>
    <dbReference type="NCBI Taxonomy" id="584787"/>
    <lineage>
        <taxon>Bacteria</taxon>
        <taxon>Pseudomonadati</taxon>
        <taxon>Pseudomonadota</taxon>
        <taxon>Gammaproteobacteria</taxon>
        <taxon>Enterobacterales</taxon>
        <taxon>Gallaecimonadaceae</taxon>
        <taxon>Gallaecimonas</taxon>
    </lineage>
</organism>
<dbReference type="InterPro" id="IPR001932">
    <property type="entry name" value="PPM-type_phosphatase-like_dom"/>
</dbReference>
<dbReference type="Proteomes" id="UP000268033">
    <property type="component" value="Unassembled WGS sequence"/>
</dbReference>
<comment type="caution">
    <text evidence="2">The sequence shown here is derived from an EMBL/GenBank/DDBJ whole genome shotgun (WGS) entry which is preliminary data.</text>
</comment>
<dbReference type="AlphaFoldDB" id="A0A3N1PU31"/>
<dbReference type="GO" id="GO:0004722">
    <property type="term" value="F:protein serine/threonine phosphatase activity"/>
    <property type="evidence" value="ECO:0007669"/>
    <property type="project" value="InterPro"/>
</dbReference>
<dbReference type="CDD" id="cd00143">
    <property type="entry name" value="PP2Cc"/>
    <property type="match status" value="1"/>
</dbReference>
<evidence type="ECO:0000313" key="2">
    <source>
        <dbReference type="EMBL" id="ROQ30611.1"/>
    </source>
</evidence>
<protein>
    <submittedName>
        <fullName evidence="2">Protein phosphatase</fullName>
    </submittedName>
</protein>
<dbReference type="InterPro" id="IPR036457">
    <property type="entry name" value="PPM-type-like_dom_sf"/>
</dbReference>
<evidence type="ECO:0000259" key="1">
    <source>
        <dbReference type="PROSITE" id="PS51746"/>
    </source>
</evidence>
<reference evidence="2 3" key="1">
    <citation type="submission" date="2018-11" db="EMBL/GenBank/DDBJ databases">
        <title>Genomic Encyclopedia of Type Strains, Phase IV (KMG-IV): sequencing the most valuable type-strain genomes for metagenomic binning, comparative biology and taxonomic classification.</title>
        <authorList>
            <person name="Goeker M."/>
        </authorList>
    </citation>
    <scope>NUCLEOTIDE SEQUENCE [LARGE SCALE GENOMIC DNA]</scope>
    <source>
        <strain evidence="2 3">DSM 21945</strain>
    </source>
</reference>
<gene>
    <name evidence="2" type="ORF">EDC28_101297</name>
</gene>
<dbReference type="SUPFAM" id="SSF81606">
    <property type="entry name" value="PP2C-like"/>
    <property type="match status" value="1"/>
</dbReference>
<name>A0A3N1PU31_9GAMM</name>
<dbReference type="RefSeq" id="WP_050657893.1">
    <property type="nucleotide sequence ID" value="NZ_JBLXAC010000002.1"/>
</dbReference>
<dbReference type="SMART" id="SM00332">
    <property type="entry name" value="PP2Cc"/>
    <property type="match status" value="1"/>
</dbReference>
<dbReference type="PANTHER" id="PTHR13832">
    <property type="entry name" value="PROTEIN PHOSPHATASE 2C"/>
    <property type="match status" value="1"/>
</dbReference>
<dbReference type="SMART" id="SM00331">
    <property type="entry name" value="PP2C_SIG"/>
    <property type="match status" value="1"/>
</dbReference>
<dbReference type="PANTHER" id="PTHR13832:SF827">
    <property type="entry name" value="PROTEIN PHOSPHATASE 1L"/>
    <property type="match status" value="1"/>
</dbReference>
<feature type="domain" description="PPM-type phosphatase" evidence="1">
    <location>
        <begin position="5"/>
        <end position="237"/>
    </location>
</feature>
<dbReference type="InterPro" id="IPR015655">
    <property type="entry name" value="PP2C"/>
</dbReference>
<dbReference type="STRING" id="584787.GCA_001247655_01891"/>
<proteinExistence type="predicted"/>
<dbReference type="Gene3D" id="3.60.40.10">
    <property type="entry name" value="PPM-type phosphatase domain"/>
    <property type="match status" value="1"/>
</dbReference>
<sequence>MRYLSSGFTHRGGTRNHNEDAYLDVTDRGIWVVADGMGGYQAGDVASQLICDTVDSEIRKKDVGKFTVNDLEKALSLSNQKIRDYGARFLDDQTIGSTVVALMVVGNQFHLFWVGDSRCYLARDGQLRQVSRDHSQVAEMVEQGLLDEADAESHPLAHVITRAVGVDDELAAEYLNGEVKDGDIFLICSDGISKEFNQEELNAFLSVGELEEAGMAMMHSALVKKSKDNITCVLVKAQQDCYAGFSSENGDDVTIPIYSR</sequence>
<keyword evidence="3" id="KW-1185">Reference proteome</keyword>
<evidence type="ECO:0000313" key="3">
    <source>
        <dbReference type="Proteomes" id="UP000268033"/>
    </source>
</evidence>
<dbReference type="EMBL" id="RJUL01000001">
    <property type="protein sequence ID" value="ROQ30611.1"/>
    <property type="molecule type" value="Genomic_DNA"/>
</dbReference>
<dbReference type="Pfam" id="PF13672">
    <property type="entry name" value="PP2C_2"/>
    <property type="match status" value="1"/>
</dbReference>
<dbReference type="PROSITE" id="PS51746">
    <property type="entry name" value="PPM_2"/>
    <property type="match status" value="1"/>
</dbReference>